<feature type="region of interest" description="Disordered" evidence="7">
    <location>
        <begin position="507"/>
        <end position="575"/>
    </location>
</feature>
<feature type="compositionally biased region" description="Basic and acidic residues" evidence="7">
    <location>
        <begin position="232"/>
        <end position="262"/>
    </location>
</feature>
<dbReference type="AlphaFoldDB" id="A0AAV9JDV0"/>
<comment type="caution">
    <text evidence="9">The sequence shown here is derived from an EMBL/GenBank/DDBJ whole genome shotgun (WGS) entry which is preliminary data.</text>
</comment>
<feature type="domain" description="UBX" evidence="8">
    <location>
        <begin position="362"/>
        <end position="449"/>
    </location>
</feature>
<evidence type="ECO:0000256" key="5">
    <source>
        <dbReference type="ARBA" id="ARBA00046062"/>
    </source>
</evidence>
<feature type="compositionally biased region" description="Low complexity" evidence="7">
    <location>
        <begin position="209"/>
        <end position="227"/>
    </location>
</feature>
<dbReference type="SMART" id="SM00166">
    <property type="entry name" value="UBX"/>
    <property type="match status" value="1"/>
</dbReference>
<dbReference type="PANTHER" id="PTHR46424">
    <property type="entry name" value="UBX DOMAIN-CONTAINING PROTEIN 4"/>
    <property type="match status" value="1"/>
</dbReference>
<evidence type="ECO:0000313" key="9">
    <source>
        <dbReference type="EMBL" id="KAK4543387.1"/>
    </source>
</evidence>
<dbReference type="InterPro" id="IPR036249">
    <property type="entry name" value="Thioredoxin-like_sf"/>
</dbReference>
<evidence type="ECO:0000259" key="8">
    <source>
        <dbReference type="PROSITE" id="PS50033"/>
    </source>
</evidence>
<evidence type="ECO:0000256" key="2">
    <source>
        <dbReference type="ARBA" id="ARBA00023230"/>
    </source>
</evidence>
<organism evidence="9 10">
    <name type="scientific">Oleoguttula mirabilis</name>
    <dbReference type="NCBI Taxonomy" id="1507867"/>
    <lineage>
        <taxon>Eukaryota</taxon>
        <taxon>Fungi</taxon>
        <taxon>Dikarya</taxon>
        <taxon>Ascomycota</taxon>
        <taxon>Pezizomycotina</taxon>
        <taxon>Dothideomycetes</taxon>
        <taxon>Dothideomycetidae</taxon>
        <taxon>Mycosphaerellales</taxon>
        <taxon>Teratosphaeriaceae</taxon>
        <taxon>Oleoguttula</taxon>
    </lineage>
</organism>
<dbReference type="Proteomes" id="UP001324427">
    <property type="component" value="Unassembled WGS sequence"/>
</dbReference>
<dbReference type="PANTHER" id="PTHR46424:SF1">
    <property type="entry name" value="UBX DOMAIN-CONTAINING PROTEIN 4"/>
    <property type="match status" value="1"/>
</dbReference>
<keyword evidence="6" id="KW-0175">Coiled coil</keyword>
<dbReference type="PROSITE" id="PS50033">
    <property type="entry name" value="UBX"/>
    <property type="match status" value="1"/>
</dbReference>
<dbReference type="Gene3D" id="3.10.20.90">
    <property type="entry name" value="Phosphatidylinositol 3-kinase Catalytic Subunit, Chain A, domain 1"/>
    <property type="match status" value="1"/>
</dbReference>
<evidence type="ECO:0000256" key="3">
    <source>
        <dbReference type="ARBA" id="ARBA00038812"/>
    </source>
</evidence>
<keyword evidence="2" id="KW-0834">Unfolded protein response</keyword>
<protein>
    <recommendedName>
        <fullName evidence="4">UBX domain-containing protein 2</fullName>
    </recommendedName>
</protein>
<evidence type="ECO:0000313" key="10">
    <source>
        <dbReference type="Proteomes" id="UP001324427"/>
    </source>
</evidence>
<feature type="compositionally biased region" description="Polar residues" evidence="7">
    <location>
        <begin position="199"/>
        <end position="208"/>
    </location>
</feature>
<dbReference type="GO" id="GO:0006986">
    <property type="term" value="P:response to unfolded protein"/>
    <property type="evidence" value="ECO:0007669"/>
    <property type="project" value="UniProtKB-KW"/>
</dbReference>
<dbReference type="Pfam" id="PF00789">
    <property type="entry name" value="UBX"/>
    <property type="match status" value="1"/>
</dbReference>
<reference evidence="9 10" key="1">
    <citation type="submission" date="2021-11" db="EMBL/GenBank/DDBJ databases">
        <title>Black yeast isolated from Biological Soil Crust.</title>
        <authorList>
            <person name="Kurbessoian T."/>
        </authorList>
    </citation>
    <scope>NUCLEOTIDE SEQUENCE [LARGE SCALE GENOMIC DNA]</scope>
    <source>
        <strain evidence="9 10">CCFEE 5522</strain>
    </source>
</reference>
<comment type="function">
    <text evidence="5">Involved in endoplasmic reticulum-associated protein degradation (ERAD). Acts as a platform to recruit both UBQLN1 and VCP to the ER during ERAD.</text>
</comment>
<feature type="region of interest" description="Disordered" evidence="7">
    <location>
        <begin position="126"/>
        <end position="294"/>
    </location>
</feature>
<feature type="compositionally biased region" description="Acidic residues" evidence="7">
    <location>
        <begin position="135"/>
        <end position="165"/>
    </location>
</feature>
<evidence type="ECO:0000256" key="7">
    <source>
        <dbReference type="SAM" id="MobiDB-lite"/>
    </source>
</evidence>
<feature type="compositionally biased region" description="Basic and acidic residues" evidence="7">
    <location>
        <begin position="533"/>
        <end position="551"/>
    </location>
</feature>
<keyword evidence="10" id="KW-1185">Reference proteome</keyword>
<evidence type="ECO:0000256" key="4">
    <source>
        <dbReference type="ARBA" id="ARBA00041575"/>
    </source>
</evidence>
<comment type="subcellular location">
    <subcellularLocation>
        <location evidence="1">Endoplasmic reticulum membrane</location>
        <topology evidence="1">Peripheral membrane protein</topology>
    </subcellularLocation>
</comment>
<name>A0AAV9JDV0_9PEZI</name>
<feature type="coiled-coil region" evidence="6">
    <location>
        <begin position="315"/>
        <end position="342"/>
    </location>
</feature>
<dbReference type="GO" id="GO:0005789">
    <property type="term" value="C:endoplasmic reticulum membrane"/>
    <property type="evidence" value="ECO:0007669"/>
    <property type="project" value="UniProtKB-SubCell"/>
</dbReference>
<comment type="subunit">
    <text evidence="3">Directly interacts with VCP. Interacts with UBQLN1. Forms a complex with VCP and UBQLN1.</text>
</comment>
<dbReference type="InterPro" id="IPR001012">
    <property type="entry name" value="UBX_dom"/>
</dbReference>
<evidence type="ECO:0000256" key="6">
    <source>
        <dbReference type="SAM" id="Coils"/>
    </source>
</evidence>
<proteinExistence type="predicted"/>
<dbReference type="SUPFAM" id="SSF54236">
    <property type="entry name" value="Ubiquitin-like"/>
    <property type="match status" value="1"/>
</dbReference>
<dbReference type="InterPro" id="IPR029071">
    <property type="entry name" value="Ubiquitin-like_domsf"/>
</dbReference>
<dbReference type="GO" id="GO:0036503">
    <property type="term" value="P:ERAD pathway"/>
    <property type="evidence" value="ECO:0007669"/>
    <property type="project" value="TreeGrafter"/>
</dbReference>
<evidence type="ECO:0000256" key="1">
    <source>
        <dbReference type="ARBA" id="ARBA00004406"/>
    </source>
</evidence>
<dbReference type="SUPFAM" id="SSF52833">
    <property type="entry name" value="Thioredoxin-like"/>
    <property type="match status" value="1"/>
</dbReference>
<dbReference type="EMBL" id="JAVFHQ010000032">
    <property type="protein sequence ID" value="KAK4543387.1"/>
    <property type="molecule type" value="Genomic_DNA"/>
</dbReference>
<accession>A0AAV9JDV0</accession>
<sequence length="575" mass="61934">MFHAGDLSSGISLAIAEHKLVACLVRADDNYWSDVWEHHWLAHPSTPNPNNPTARQQTFGEKLGEKAVLLRLDYGSKEASFLSAFCKIERAPTFVVIRDGEVLEKLEGGVEQGEWIERVVRAVGWSGSAGGGEEGAQEDEDEEDEVEEQDEDEEDEVEEQDEAEGGDAAPGSPAYTARAADMAAGESEVEEAEDAPAQPVSQATPSSAPQHSTSSAQPTSSSQTPSTLFPDRAQRLEAEKLLRDAAEKAERQARQDARRQEAEEAYAANRGGTDKGKGKGKQPAITEDADKQRARHDWIFQQKQRKDQATQDRARILAQIEADKAERRLRRANAKQAEVQAGAGTSSPMPDERIAASRRSAGAGGVCHLQIRLFDGSSVRHRFPTATTTLGKGVREWITQQASPAGGAADVPYTFRQMQAPRPARSIGIGEEHQTLGELELAPSATLVLVPVAGYTEAYAAAGRNGNGHGAGGVWGYGRGLVNGVWSQLPNVGYYLPSFSRLYMAGGGGGTGEPQQPQEGRNVPGAAAGKVKTLADRRADEEKKKKQRDPPEQFYNGNSLKFEERGDGDGDGEGL</sequence>
<gene>
    <name evidence="9" type="ORF">LTR36_005530</name>
</gene>